<evidence type="ECO:0000313" key="1">
    <source>
        <dbReference type="EMBL" id="MEV5508931.1"/>
    </source>
</evidence>
<organism evidence="1 2">
    <name type="scientific">Streptomyces orinoci</name>
    <name type="common">Streptoverticillium orinoci</name>
    <dbReference type="NCBI Taxonomy" id="67339"/>
    <lineage>
        <taxon>Bacteria</taxon>
        <taxon>Bacillati</taxon>
        <taxon>Actinomycetota</taxon>
        <taxon>Actinomycetes</taxon>
        <taxon>Kitasatosporales</taxon>
        <taxon>Streptomycetaceae</taxon>
        <taxon>Streptomyces</taxon>
    </lineage>
</organism>
<gene>
    <name evidence="1" type="ORF">AB0L16_21225</name>
</gene>
<name>A0ABV3K1B4_STRON</name>
<dbReference type="EMBL" id="JBFAUK010000017">
    <property type="protein sequence ID" value="MEV5508931.1"/>
    <property type="molecule type" value="Genomic_DNA"/>
</dbReference>
<dbReference type="Gene3D" id="2.60.120.620">
    <property type="entry name" value="q2cbj1_9rhob like domain"/>
    <property type="match status" value="1"/>
</dbReference>
<keyword evidence="2" id="KW-1185">Reference proteome</keyword>
<dbReference type="Proteomes" id="UP001552594">
    <property type="component" value="Unassembled WGS sequence"/>
</dbReference>
<protein>
    <recommendedName>
        <fullName evidence="3">Fe2OG dioxygenase domain-containing protein</fullName>
    </recommendedName>
</protein>
<comment type="caution">
    <text evidence="1">The sequence shown here is derived from an EMBL/GenBank/DDBJ whole genome shotgun (WGS) entry which is preliminary data.</text>
</comment>
<sequence>MITLTETLAVDTVDEFLTAVEVTHLSQAIDNHIKRTDWHPAYVGQELTEIPDEVQQVLTAALHQHLPEIQRTFPSATGCSPWQFIQFEAGEGATRHMDGVAADPMVERGHVARIQVAVEEAVLGGEFFFETTSSDEVWDPHYADIQAPGFAAGMRFARIAPHDRVSRDEPDTAWIHTVRGNPWTTPAGAGTAVVYGAQLIHGVSPVRSGRTRRFITGLTTGG</sequence>
<evidence type="ECO:0000313" key="2">
    <source>
        <dbReference type="Proteomes" id="UP001552594"/>
    </source>
</evidence>
<reference evidence="1 2" key="1">
    <citation type="submission" date="2024-06" db="EMBL/GenBank/DDBJ databases">
        <title>The Natural Products Discovery Center: Release of the First 8490 Sequenced Strains for Exploring Actinobacteria Biosynthetic Diversity.</title>
        <authorList>
            <person name="Kalkreuter E."/>
            <person name="Kautsar S.A."/>
            <person name="Yang D."/>
            <person name="Bader C.D."/>
            <person name="Teijaro C.N."/>
            <person name="Fluegel L."/>
            <person name="Davis C.M."/>
            <person name="Simpson J.R."/>
            <person name="Lauterbach L."/>
            <person name="Steele A.D."/>
            <person name="Gui C."/>
            <person name="Meng S."/>
            <person name="Li G."/>
            <person name="Viehrig K."/>
            <person name="Ye F."/>
            <person name="Su P."/>
            <person name="Kiefer A.F."/>
            <person name="Nichols A."/>
            <person name="Cepeda A.J."/>
            <person name="Yan W."/>
            <person name="Fan B."/>
            <person name="Jiang Y."/>
            <person name="Adhikari A."/>
            <person name="Zheng C.-J."/>
            <person name="Schuster L."/>
            <person name="Cowan T.M."/>
            <person name="Smanski M.J."/>
            <person name="Chevrette M.G."/>
            <person name="De Carvalho L.P.S."/>
            <person name="Shen B."/>
        </authorList>
    </citation>
    <scope>NUCLEOTIDE SEQUENCE [LARGE SCALE GENOMIC DNA]</scope>
    <source>
        <strain evidence="1 2">NPDC052347</strain>
    </source>
</reference>
<dbReference type="RefSeq" id="WP_109282132.1">
    <property type="nucleotide sequence ID" value="NZ_JBFAUK010000017.1"/>
</dbReference>
<proteinExistence type="predicted"/>
<accession>A0ABV3K1B4</accession>
<evidence type="ECO:0008006" key="3">
    <source>
        <dbReference type="Google" id="ProtNLM"/>
    </source>
</evidence>